<dbReference type="AlphaFoldDB" id="A0A5D8QAP7"/>
<evidence type="ECO:0000313" key="2">
    <source>
        <dbReference type="Proteomes" id="UP000322976"/>
    </source>
</evidence>
<comment type="caution">
    <text evidence="1">The sequence shown here is derived from an EMBL/GenBank/DDBJ whole genome shotgun (WGS) entry which is preliminary data.</text>
</comment>
<protein>
    <submittedName>
        <fullName evidence="1">Uncharacterized protein</fullName>
    </submittedName>
</protein>
<keyword evidence="2" id="KW-1185">Reference proteome</keyword>
<proteinExistence type="predicted"/>
<sequence>MKNYKQIIKDSRGNKEQMHRFFEEISAEITSNNYILTMDYSVNNMYNFFKAFRFNRFIKSFPSEFTLPVIEGLRFIEVNLPECINLSEENIKAFVPLKENLLQILEGVLYAIDDLNILLSLYEQELVVKDVTSDLRPLYDSDHQFIDDMMGYLYAAIEKDENGTTVNKNIKSLILLLPMGFVKNEFLSYVERVLNEALSNMSPSGIKAVCQNLASLTNHTSNPYYLKLYEIAKEYGLDKRPGGLSYEEIVSGMHFISFFSNALNLFKSILTSILSIGDIITDSLAANCIDMNNYLYLSSMIDDYINGRRIAVKLSPPDRSMMKDHLKLLSTLTQYGNEFISSGIDTLTLSQVIYKGMGFAFYDTKEDNLLSELFNLFEHDMDENPAEEEFIDDNIKDIVKMIDDEISHFPAFFRKERMKYIMNILPVGFNSMDELHEYIHMSLDTLSNERSLYYVETLVASLISKNEGHD</sequence>
<dbReference type="Proteomes" id="UP000322976">
    <property type="component" value="Unassembled WGS sequence"/>
</dbReference>
<accession>A0A5D8QAP7</accession>
<reference evidence="1 2" key="1">
    <citation type="submission" date="2019-08" db="EMBL/GenBank/DDBJ databases">
        <title>Calorimonas adulescens gen. nov., sp. nov., an anaerobic thermophilic bacterium from Sakhalin hot spring.</title>
        <authorList>
            <person name="Khomyakova M.A."/>
            <person name="Merkel A.Y."/>
            <person name="Novikov A."/>
            <person name="Bonch-Osmolovskaya E.A."/>
            <person name="Slobodkin A.I."/>
        </authorList>
    </citation>
    <scope>NUCLEOTIDE SEQUENCE [LARGE SCALE GENOMIC DNA]</scope>
    <source>
        <strain evidence="1 2">A05MB</strain>
    </source>
</reference>
<name>A0A5D8QAP7_9THEO</name>
<dbReference type="EMBL" id="VTPS01000012">
    <property type="protein sequence ID" value="TZE81591.1"/>
    <property type="molecule type" value="Genomic_DNA"/>
</dbReference>
<organism evidence="1 2">
    <name type="scientific">Calorimonas adulescens</name>
    <dbReference type="NCBI Taxonomy" id="2606906"/>
    <lineage>
        <taxon>Bacteria</taxon>
        <taxon>Bacillati</taxon>
        <taxon>Bacillota</taxon>
        <taxon>Clostridia</taxon>
        <taxon>Thermoanaerobacterales</taxon>
        <taxon>Thermoanaerobacteraceae</taxon>
        <taxon>Calorimonas</taxon>
    </lineage>
</organism>
<evidence type="ECO:0000313" key="1">
    <source>
        <dbReference type="EMBL" id="TZE81591.1"/>
    </source>
</evidence>
<dbReference type="RefSeq" id="WP_149545569.1">
    <property type="nucleotide sequence ID" value="NZ_VTPS01000012.1"/>
</dbReference>
<gene>
    <name evidence="1" type="ORF">FWJ32_08720</name>
</gene>